<sequence length="222" mass="23258">MPSALITGASRGLGAAIADALAPTHTLLLAGRPSDDLDAVAQRLGATTWPMDLTDAESVEATVEVLDELDVLVHCAGVAYPGRVGESCLEEWRATFEVNILGPVALTLALLPALRAARGRVVFINSGAGRSPSPGLASYAASKFALRGFAESLRADEPSLRVTTVYPGRIDTDMQRDLVAYEGGDYRPERFLKPETVAAAVAGVVNTPADASVHELVIRPPG</sequence>
<evidence type="ECO:0000313" key="5">
    <source>
        <dbReference type="EMBL" id="PIB73340.1"/>
    </source>
</evidence>
<dbReference type="InterPro" id="IPR002347">
    <property type="entry name" value="SDR_fam"/>
</dbReference>
<protein>
    <submittedName>
        <fullName evidence="5">Short chain dehydrogenase</fullName>
    </submittedName>
</protein>
<dbReference type="Pfam" id="PF00106">
    <property type="entry name" value="adh_short"/>
    <property type="match status" value="1"/>
</dbReference>
<organism evidence="5 6">
    <name type="scientific">Mycolicibacterium brumae</name>
    <dbReference type="NCBI Taxonomy" id="85968"/>
    <lineage>
        <taxon>Bacteria</taxon>
        <taxon>Bacillati</taxon>
        <taxon>Actinomycetota</taxon>
        <taxon>Actinomycetes</taxon>
        <taxon>Mycobacteriales</taxon>
        <taxon>Mycobacteriaceae</taxon>
        <taxon>Mycolicibacterium</taxon>
    </lineage>
</organism>
<evidence type="ECO:0000259" key="4">
    <source>
        <dbReference type="SMART" id="SM00822"/>
    </source>
</evidence>
<dbReference type="NCBIfam" id="NF006073">
    <property type="entry name" value="PRK08219.1"/>
    <property type="match status" value="1"/>
</dbReference>
<dbReference type="CDD" id="cd05233">
    <property type="entry name" value="SDR_c"/>
    <property type="match status" value="1"/>
</dbReference>
<accession>A0A2G5P5E9</accession>
<dbReference type="InterPro" id="IPR057326">
    <property type="entry name" value="KR_dom"/>
</dbReference>
<feature type="domain" description="Ketoreductase" evidence="4">
    <location>
        <begin position="2"/>
        <end position="173"/>
    </location>
</feature>
<dbReference type="Proteomes" id="UP000230551">
    <property type="component" value="Unassembled WGS sequence"/>
</dbReference>
<evidence type="ECO:0000256" key="2">
    <source>
        <dbReference type="ARBA" id="ARBA00023002"/>
    </source>
</evidence>
<dbReference type="InterPro" id="IPR036291">
    <property type="entry name" value="NAD(P)-bd_dom_sf"/>
</dbReference>
<dbReference type="PRINTS" id="PR00081">
    <property type="entry name" value="GDHRDH"/>
</dbReference>
<dbReference type="PROSITE" id="PS00061">
    <property type="entry name" value="ADH_SHORT"/>
    <property type="match status" value="1"/>
</dbReference>
<dbReference type="SUPFAM" id="SSF51735">
    <property type="entry name" value="NAD(P)-binding Rossmann-fold domains"/>
    <property type="match status" value="1"/>
</dbReference>
<evidence type="ECO:0000256" key="3">
    <source>
        <dbReference type="RuleBase" id="RU000363"/>
    </source>
</evidence>
<evidence type="ECO:0000256" key="1">
    <source>
        <dbReference type="ARBA" id="ARBA00006484"/>
    </source>
</evidence>
<dbReference type="STRING" id="85968.GCA_900073015_00802"/>
<dbReference type="GO" id="GO:0016491">
    <property type="term" value="F:oxidoreductase activity"/>
    <property type="evidence" value="ECO:0007669"/>
    <property type="project" value="UniProtKB-KW"/>
</dbReference>
<name>A0A2G5P5E9_9MYCO</name>
<dbReference type="PRINTS" id="PR00080">
    <property type="entry name" value="SDRFAMILY"/>
</dbReference>
<dbReference type="PANTHER" id="PTHR44196">
    <property type="entry name" value="DEHYDROGENASE/REDUCTASE SDR FAMILY MEMBER 7B"/>
    <property type="match status" value="1"/>
</dbReference>
<dbReference type="InterPro" id="IPR020904">
    <property type="entry name" value="Sc_DH/Rdtase_CS"/>
</dbReference>
<keyword evidence="2" id="KW-0560">Oxidoreductase</keyword>
<comment type="caution">
    <text evidence="5">The sequence shown here is derived from an EMBL/GenBank/DDBJ whole genome shotgun (WGS) entry which is preliminary data.</text>
</comment>
<keyword evidence="6" id="KW-1185">Reference proteome</keyword>
<gene>
    <name evidence="5" type="ORF">CQY22_017175</name>
</gene>
<comment type="similarity">
    <text evidence="1 3">Belongs to the short-chain dehydrogenases/reductases (SDR) family.</text>
</comment>
<evidence type="ECO:0000313" key="6">
    <source>
        <dbReference type="Proteomes" id="UP000230551"/>
    </source>
</evidence>
<dbReference type="EMBL" id="PDCN02000033">
    <property type="protein sequence ID" value="PIB73340.1"/>
    <property type="molecule type" value="Genomic_DNA"/>
</dbReference>
<proteinExistence type="inferred from homology"/>
<dbReference type="AlphaFoldDB" id="A0A2G5P5E9"/>
<reference evidence="5 6" key="1">
    <citation type="journal article" date="2017" name="Infect. Genet. Evol.">
        <title>The new phylogeny of the genus Mycobacterium: The old and the news.</title>
        <authorList>
            <person name="Tortoli E."/>
            <person name="Fedrizzi T."/>
            <person name="Meehan C.J."/>
            <person name="Trovato A."/>
            <person name="Grottola A."/>
            <person name="Giacobazzi E."/>
            <person name="Serpini G.F."/>
            <person name="Tagliazucchi S."/>
            <person name="Fabio A."/>
            <person name="Bettua C."/>
            <person name="Bertorelli R."/>
            <person name="Frascaro F."/>
            <person name="De Sanctis V."/>
            <person name="Pecorari M."/>
            <person name="Jousson O."/>
            <person name="Segata N."/>
            <person name="Cirillo D.M."/>
        </authorList>
    </citation>
    <scope>NUCLEOTIDE SEQUENCE [LARGE SCALE GENOMIC DNA]</scope>
    <source>
        <strain evidence="5 6">CIP1034565</strain>
    </source>
</reference>
<dbReference type="Gene3D" id="3.40.50.720">
    <property type="entry name" value="NAD(P)-binding Rossmann-like Domain"/>
    <property type="match status" value="1"/>
</dbReference>
<dbReference type="GO" id="GO:0016020">
    <property type="term" value="C:membrane"/>
    <property type="evidence" value="ECO:0007669"/>
    <property type="project" value="TreeGrafter"/>
</dbReference>
<dbReference type="RefSeq" id="WP_090586392.1">
    <property type="nucleotide sequence ID" value="NZ_CP104302.1"/>
</dbReference>
<dbReference type="PANTHER" id="PTHR44196:SF1">
    <property type="entry name" value="DEHYDROGENASE_REDUCTASE SDR FAMILY MEMBER 7B"/>
    <property type="match status" value="1"/>
</dbReference>
<dbReference type="OrthoDB" id="158573at2"/>
<dbReference type="SMART" id="SM00822">
    <property type="entry name" value="PKS_KR"/>
    <property type="match status" value="1"/>
</dbReference>